<reference evidence="2" key="2">
    <citation type="submission" date="2013-12" db="EMBL/GenBank/DDBJ databases">
        <authorList>
            <person name="Yu Y."/>
            <person name="Lee S."/>
            <person name="de Baynast K."/>
            <person name="Wissotski M."/>
            <person name="Liu L."/>
            <person name="Talag J."/>
            <person name="Goicoechea J."/>
            <person name="Angelova A."/>
            <person name="Jetty R."/>
            <person name="Kudrna D."/>
            <person name="Golser W."/>
            <person name="Rivera L."/>
            <person name="Zhang J."/>
            <person name="Wing R."/>
        </authorList>
    </citation>
    <scope>NUCLEOTIDE SEQUENCE</scope>
</reference>
<keyword evidence="2" id="KW-1185">Reference proteome</keyword>
<evidence type="ECO:0000313" key="1">
    <source>
        <dbReference type="EnsemblPlants" id="LPERR10G09190.1"/>
    </source>
</evidence>
<dbReference type="eggNOG" id="ENOG502R40B">
    <property type="taxonomic scope" value="Eukaryota"/>
</dbReference>
<dbReference type="EnsemblPlants" id="LPERR10G09190.1">
    <property type="protein sequence ID" value="LPERR10G09190.1"/>
    <property type="gene ID" value="LPERR10G09190"/>
</dbReference>
<dbReference type="HOGENOM" id="CLU_763696_0_0_1"/>
<organism evidence="1 2">
    <name type="scientific">Leersia perrieri</name>
    <dbReference type="NCBI Taxonomy" id="77586"/>
    <lineage>
        <taxon>Eukaryota</taxon>
        <taxon>Viridiplantae</taxon>
        <taxon>Streptophyta</taxon>
        <taxon>Embryophyta</taxon>
        <taxon>Tracheophyta</taxon>
        <taxon>Spermatophyta</taxon>
        <taxon>Magnoliopsida</taxon>
        <taxon>Liliopsida</taxon>
        <taxon>Poales</taxon>
        <taxon>Poaceae</taxon>
        <taxon>BOP clade</taxon>
        <taxon>Oryzoideae</taxon>
        <taxon>Oryzeae</taxon>
        <taxon>Oryzinae</taxon>
        <taxon>Leersia</taxon>
    </lineage>
</organism>
<dbReference type="STRING" id="77586.A0A0D9XKE5"/>
<proteinExistence type="predicted"/>
<name>A0A0D9XKE5_9ORYZ</name>
<dbReference type="PANTHER" id="PTHR34835:SF61">
    <property type="entry name" value="OS04G0133200 PROTEIN"/>
    <property type="match status" value="1"/>
</dbReference>
<accession>A0A0D9XKE5</accession>
<dbReference type="Gramene" id="LPERR10G09190.1">
    <property type="protein sequence ID" value="LPERR10G09190.1"/>
    <property type="gene ID" value="LPERR10G09190"/>
</dbReference>
<reference evidence="1" key="3">
    <citation type="submission" date="2015-04" db="UniProtKB">
        <authorList>
            <consortium name="EnsemblPlants"/>
        </authorList>
    </citation>
    <scope>IDENTIFICATION</scope>
</reference>
<evidence type="ECO:0000313" key="2">
    <source>
        <dbReference type="Proteomes" id="UP000032180"/>
    </source>
</evidence>
<dbReference type="Proteomes" id="UP000032180">
    <property type="component" value="Chromosome 10"/>
</dbReference>
<evidence type="ECO:0008006" key="3">
    <source>
        <dbReference type="Google" id="ProtNLM"/>
    </source>
</evidence>
<reference evidence="1 2" key="1">
    <citation type="submission" date="2012-08" db="EMBL/GenBank/DDBJ databases">
        <title>Oryza genome evolution.</title>
        <authorList>
            <person name="Wing R.A."/>
        </authorList>
    </citation>
    <scope>NUCLEOTIDE SEQUENCE</scope>
</reference>
<sequence length="363" mass="40469">MEQSTPKNYWKPTRVNVSGGSSSLFTKALHVARSRKMYQRKQLPGIAVSNSKKRSGIKGRKTEKEKIYTRCAPGIVSDMFVGLDDQQKELVQQMGFECLLSMRLTKLNKQFGAWLLFKLEPASGILFSGSRHELPLLSEDVSLTMGIPCGRKKILPAMKNEVKDVKDYICHIFQKKSFDELTITDIQKILDESFKRTMTAHEKIAFKTTFIIFVVTKFLAPLSVNNHISTRYMKPLLDIENIHTYNWASFVLDEIKAAAAALQQKICNRKSIGYINSCIIVPQSPSLSTSDCLSVDTSIVAVIFFSIASGFCPTAEIARTASSSALLSFSVEENDFGGDLLPLEPIVFCFLPSAAANFSARYS</sequence>
<protein>
    <recommendedName>
        <fullName evidence="3">Aminotransferase-like plant mobile domain-containing protein</fullName>
    </recommendedName>
</protein>
<dbReference type="AlphaFoldDB" id="A0A0D9XKE5"/>
<dbReference type="PANTHER" id="PTHR34835">
    <property type="entry name" value="OS07G0283600 PROTEIN-RELATED"/>
    <property type="match status" value="1"/>
</dbReference>